<keyword evidence="3" id="KW-1185">Reference proteome</keyword>
<proteinExistence type="predicted"/>
<dbReference type="AlphaFoldDB" id="A0A4Y2LUT6"/>
<feature type="compositionally biased region" description="Basic residues" evidence="1">
    <location>
        <begin position="73"/>
        <end position="85"/>
    </location>
</feature>
<feature type="compositionally biased region" description="Polar residues" evidence="1">
    <location>
        <begin position="39"/>
        <end position="60"/>
    </location>
</feature>
<accession>A0A4Y2LUT6</accession>
<name>A0A4Y2LUT6_ARAVE</name>
<protein>
    <submittedName>
        <fullName evidence="2">Uncharacterized protein</fullName>
    </submittedName>
</protein>
<reference evidence="2 3" key="1">
    <citation type="journal article" date="2019" name="Sci. Rep.">
        <title>Orb-weaving spider Araneus ventricosus genome elucidates the spidroin gene catalogue.</title>
        <authorList>
            <person name="Kono N."/>
            <person name="Nakamura H."/>
            <person name="Ohtoshi R."/>
            <person name="Moran D.A.P."/>
            <person name="Shinohara A."/>
            <person name="Yoshida Y."/>
            <person name="Fujiwara M."/>
            <person name="Mori M."/>
            <person name="Tomita M."/>
            <person name="Arakawa K."/>
        </authorList>
    </citation>
    <scope>NUCLEOTIDE SEQUENCE [LARGE SCALE GENOMIC DNA]</scope>
</reference>
<dbReference type="EMBL" id="BGPR01006241">
    <property type="protein sequence ID" value="GBN17276.1"/>
    <property type="molecule type" value="Genomic_DNA"/>
</dbReference>
<organism evidence="2 3">
    <name type="scientific">Araneus ventricosus</name>
    <name type="common">Orbweaver spider</name>
    <name type="synonym">Epeira ventricosa</name>
    <dbReference type="NCBI Taxonomy" id="182803"/>
    <lineage>
        <taxon>Eukaryota</taxon>
        <taxon>Metazoa</taxon>
        <taxon>Ecdysozoa</taxon>
        <taxon>Arthropoda</taxon>
        <taxon>Chelicerata</taxon>
        <taxon>Arachnida</taxon>
        <taxon>Araneae</taxon>
        <taxon>Araneomorphae</taxon>
        <taxon>Entelegynae</taxon>
        <taxon>Araneoidea</taxon>
        <taxon>Araneidae</taxon>
        <taxon>Araneus</taxon>
    </lineage>
</organism>
<feature type="region of interest" description="Disordered" evidence="1">
    <location>
        <begin position="1"/>
        <end position="85"/>
    </location>
</feature>
<evidence type="ECO:0000313" key="3">
    <source>
        <dbReference type="Proteomes" id="UP000499080"/>
    </source>
</evidence>
<dbReference type="Proteomes" id="UP000499080">
    <property type="component" value="Unassembled WGS sequence"/>
</dbReference>
<evidence type="ECO:0000313" key="2">
    <source>
        <dbReference type="EMBL" id="GBN17276.1"/>
    </source>
</evidence>
<gene>
    <name evidence="2" type="ORF">AVEN_85895_1</name>
</gene>
<sequence length="85" mass="9006">MHSLVNLKETRPGISHPGRTAVTTAPALDGGKGAPGATLISNRNISSEGTLRPGQDQTPADTCWSRGHEHHSNHQPRSKSTHTPP</sequence>
<comment type="caution">
    <text evidence="2">The sequence shown here is derived from an EMBL/GenBank/DDBJ whole genome shotgun (WGS) entry which is preliminary data.</text>
</comment>
<evidence type="ECO:0000256" key="1">
    <source>
        <dbReference type="SAM" id="MobiDB-lite"/>
    </source>
</evidence>